<dbReference type="KEGG" id="taes:123142281"/>
<sequence length="466" mass="52097">MADCIASKRRCADVADGADRLGDLPDSLLQVIISLLGFRQAVQTGVLSRRWKNLWRGMPVVDIDEREFAGDGQTWDRFEDFVDHALTSIPPGTQLDAFRLHVVSCDTATSSRWIRRGLRHLPAAVSIHGTNAGHSLVCWNPHVSSPPRNPFRFRYAAADGLWQQRGMSACAAGFTRRLTTLRLVGAGISRGFFEELGRNCPALEELHAERCMMHMLSLASPVLRRLAVISPVSARMVTVVPGLEAPRLTSLRLDIMYGGEITYGLETGVGPAPQYHLPALTEASLRLTDTSANVHLPDHQAWDWENRKLIAMFLDSMCGFLARLTNIVSLHLHGFIAMALLQKESQEFPVLNNLRNLHLEECDVGVNYQVLTSILRNTPNLEKLALQWCTFEAPPITNRRKEMASSKLHGSTTPAVFWCKKLKSMDIKCRKEDETHMARVLSEISKGMAPEQWERVKTSDTIVSVE</sequence>
<dbReference type="EnsemblPlants" id="TraesCS6D02G405500.1">
    <property type="protein sequence ID" value="TraesCS6D02G405500.1"/>
    <property type="gene ID" value="TraesCS6D02G405500"/>
</dbReference>
<dbReference type="InterPro" id="IPR032675">
    <property type="entry name" value="LRR_dom_sf"/>
</dbReference>
<dbReference type="Gramene" id="TraesCS6D03G0929000.1">
    <property type="protein sequence ID" value="TraesCS6D03G0929000.1.CDS"/>
    <property type="gene ID" value="TraesCS6D03G0929000"/>
</dbReference>
<reference evidence="2" key="1">
    <citation type="submission" date="2018-08" db="EMBL/GenBank/DDBJ databases">
        <authorList>
            <person name="Rossello M."/>
        </authorList>
    </citation>
    <scope>NUCLEOTIDE SEQUENCE [LARGE SCALE GENOMIC DNA]</scope>
    <source>
        <strain evidence="2">cv. Chinese Spring</strain>
    </source>
</reference>
<dbReference type="InterPro" id="IPR036047">
    <property type="entry name" value="F-box-like_dom_sf"/>
</dbReference>
<dbReference type="RefSeq" id="XP_044417198.1">
    <property type="nucleotide sequence ID" value="XM_044561263.1"/>
</dbReference>
<dbReference type="InterPro" id="IPR001810">
    <property type="entry name" value="F-box_dom"/>
</dbReference>
<dbReference type="PANTHER" id="PTHR34223:SF92">
    <property type="entry name" value="F-BOX DOMAIN-CONTAINING PROTEIN"/>
    <property type="match status" value="1"/>
</dbReference>
<dbReference type="AlphaFoldDB" id="A0A3B6QPX7"/>
<evidence type="ECO:0000313" key="2">
    <source>
        <dbReference type="EnsemblPlants" id="TraesCS6D02G405500.1"/>
    </source>
</evidence>
<dbReference type="InterPro" id="IPR053781">
    <property type="entry name" value="F-box_AtFBL13-like"/>
</dbReference>
<gene>
    <name evidence="2" type="primary">LOC123142281</name>
</gene>
<dbReference type="Pfam" id="PF00646">
    <property type="entry name" value="F-box"/>
    <property type="match status" value="1"/>
</dbReference>
<dbReference type="GeneID" id="123142281"/>
<dbReference type="Proteomes" id="UP000019116">
    <property type="component" value="Chromosome 6D"/>
</dbReference>
<dbReference type="Gene3D" id="3.80.10.10">
    <property type="entry name" value="Ribonuclease Inhibitor"/>
    <property type="match status" value="1"/>
</dbReference>
<evidence type="ECO:0000259" key="1">
    <source>
        <dbReference type="Pfam" id="PF00646"/>
    </source>
</evidence>
<dbReference type="SUPFAM" id="SSF81383">
    <property type="entry name" value="F-box domain"/>
    <property type="match status" value="1"/>
</dbReference>
<accession>A0A3B6QPX7</accession>
<proteinExistence type="predicted"/>
<dbReference type="OrthoDB" id="677997at2759"/>
<dbReference type="OMA" id="ITETHRW"/>
<dbReference type="Gramene" id="TraesCS6D02G405500.1">
    <property type="protein sequence ID" value="TraesCS6D02G405500.1"/>
    <property type="gene ID" value="TraesCS6D02G405500"/>
</dbReference>
<dbReference type="PANTHER" id="PTHR34223">
    <property type="entry name" value="OS11G0201299 PROTEIN"/>
    <property type="match status" value="1"/>
</dbReference>
<organism evidence="2">
    <name type="scientific">Triticum aestivum</name>
    <name type="common">Wheat</name>
    <dbReference type="NCBI Taxonomy" id="4565"/>
    <lineage>
        <taxon>Eukaryota</taxon>
        <taxon>Viridiplantae</taxon>
        <taxon>Streptophyta</taxon>
        <taxon>Embryophyta</taxon>
        <taxon>Tracheophyta</taxon>
        <taxon>Spermatophyta</taxon>
        <taxon>Magnoliopsida</taxon>
        <taxon>Liliopsida</taxon>
        <taxon>Poales</taxon>
        <taxon>Poaceae</taxon>
        <taxon>BOP clade</taxon>
        <taxon>Pooideae</taxon>
        <taxon>Triticodae</taxon>
        <taxon>Triticeae</taxon>
        <taxon>Triticinae</taxon>
        <taxon>Triticum</taxon>
    </lineage>
</organism>
<evidence type="ECO:0000313" key="3">
    <source>
        <dbReference type="Proteomes" id="UP000019116"/>
    </source>
</evidence>
<reference evidence="2" key="2">
    <citation type="submission" date="2018-10" db="UniProtKB">
        <authorList>
            <consortium name="EnsemblPlants"/>
        </authorList>
    </citation>
    <scope>IDENTIFICATION</scope>
</reference>
<name>A0A3B6QPX7_WHEAT</name>
<dbReference type="STRING" id="4565.A0A3B6QPX7"/>
<dbReference type="CDD" id="cd22160">
    <property type="entry name" value="F-box_AtFBL13-like"/>
    <property type="match status" value="1"/>
</dbReference>
<protein>
    <recommendedName>
        <fullName evidence="1">F-box domain-containing protein</fullName>
    </recommendedName>
</protein>
<keyword evidence="3" id="KW-1185">Reference proteome</keyword>
<feature type="domain" description="F-box" evidence="1">
    <location>
        <begin position="23"/>
        <end position="58"/>
    </location>
</feature>
<dbReference type="InterPro" id="IPR053197">
    <property type="entry name" value="F-box_SCFL_complex_component"/>
</dbReference>
<dbReference type="SUPFAM" id="SSF52047">
    <property type="entry name" value="RNI-like"/>
    <property type="match status" value="1"/>
</dbReference>